<dbReference type="Proteomes" id="UP000053398">
    <property type="component" value="Unassembled WGS sequence"/>
</dbReference>
<dbReference type="AlphaFoldDB" id="A0A101PVB3"/>
<comment type="pathway">
    <text evidence="1">Carotenoid biosynthesis; phytoene biosynthesis.</text>
</comment>
<dbReference type="Gene3D" id="1.10.600.10">
    <property type="entry name" value="Farnesyl Diphosphate Synthase"/>
    <property type="match status" value="1"/>
</dbReference>
<dbReference type="InterPro" id="IPR033904">
    <property type="entry name" value="Trans_IPPS_HH"/>
</dbReference>
<gene>
    <name evidence="3" type="ORF">AQJ11_34930</name>
</gene>
<dbReference type="CDD" id="cd00683">
    <property type="entry name" value="Trans_IPPS_HH"/>
    <property type="match status" value="1"/>
</dbReference>
<reference evidence="3 4" key="1">
    <citation type="submission" date="2015-10" db="EMBL/GenBank/DDBJ databases">
        <title>Draft genome sequence of Streptomyces corchorusii DSM 40340, type strain for the species Streptomyces corchorusii.</title>
        <authorList>
            <person name="Ruckert C."/>
            <person name="Winkler A."/>
            <person name="Kalinowski J."/>
            <person name="Kampfer P."/>
            <person name="Glaeser S."/>
        </authorList>
    </citation>
    <scope>NUCLEOTIDE SEQUENCE [LARGE SCALE GENOMIC DNA]</scope>
    <source>
        <strain evidence="3 4">DSM 40340</strain>
    </source>
</reference>
<dbReference type="Pfam" id="PF00494">
    <property type="entry name" value="SQS_PSY"/>
    <property type="match status" value="1"/>
</dbReference>
<comment type="caution">
    <text evidence="3">The sequence shown here is derived from an EMBL/GenBank/DDBJ whole genome shotgun (WGS) entry which is preliminary data.</text>
</comment>
<name>A0A101PVB3_STRCK</name>
<dbReference type="GO" id="GO:0016117">
    <property type="term" value="P:carotenoid biosynthetic process"/>
    <property type="evidence" value="ECO:0007669"/>
    <property type="project" value="InterPro"/>
</dbReference>
<dbReference type="UniPathway" id="UPA00799"/>
<dbReference type="SUPFAM" id="SSF48576">
    <property type="entry name" value="Terpenoid synthases"/>
    <property type="match status" value="1"/>
</dbReference>
<sequence>MRAAYRHCEEVTRNEAKNFSYGLRLLPGPKRRAMSAIYALARRVDDIGDGDLETRRKTELLGRVGSMVDGLISGHAGPEDADDPVRLALADAARRFPIPLEAFHELIAGVTMDVEQRDYKSFADLLSYCRCVAGSIGRLSLGVFGCADPDRGREYADTLGLALQITNILRDVREDAAMGRRYLPAEDVEHFACDKADFTTGSVPADAEFDGLVRFEAGRARALFEEGFRLLPLLDRRSRACVGAMAGIYRGLLDIIEREPAAVLAGRVSLSTEQKSRLALAALLGRVR</sequence>
<dbReference type="InterPro" id="IPR017828">
    <property type="entry name" value="SQ_synth_HpnD-like"/>
</dbReference>
<dbReference type="SFLD" id="SFLDS00005">
    <property type="entry name" value="Isoprenoid_Synthase_Type_I"/>
    <property type="match status" value="1"/>
</dbReference>
<dbReference type="PROSITE" id="PS01045">
    <property type="entry name" value="SQUALEN_PHYTOEN_SYN_2"/>
    <property type="match status" value="1"/>
</dbReference>
<dbReference type="EMBL" id="LMWP01000044">
    <property type="protein sequence ID" value="KUN18352.1"/>
    <property type="molecule type" value="Genomic_DNA"/>
</dbReference>
<keyword evidence="4" id="KW-1185">Reference proteome</keyword>
<keyword evidence="2" id="KW-0808">Transferase</keyword>
<dbReference type="InterPro" id="IPR008949">
    <property type="entry name" value="Isoprenoid_synthase_dom_sf"/>
</dbReference>
<dbReference type="GO" id="GO:0004311">
    <property type="term" value="F:geranylgeranyl diphosphate synthase activity"/>
    <property type="evidence" value="ECO:0007669"/>
    <property type="project" value="InterPro"/>
</dbReference>
<organism evidence="3 4">
    <name type="scientific">Streptomyces corchorusii</name>
    <name type="common">Streptomyces chibaensis</name>
    <dbReference type="NCBI Taxonomy" id="1903"/>
    <lineage>
        <taxon>Bacteria</taxon>
        <taxon>Bacillati</taxon>
        <taxon>Actinomycetota</taxon>
        <taxon>Actinomycetes</taxon>
        <taxon>Kitasatosporales</taxon>
        <taxon>Streptomycetaceae</taxon>
        <taxon>Streptomyces</taxon>
    </lineage>
</organism>
<evidence type="ECO:0000256" key="1">
    <source>
        <dbReference type="ARBA" id="ARBA00004684"/>
    </source>
</evidence>
<dbReference type="InterPro" id="IPR002060">
    <property type="entry name" value="Squ/phyt_synthse"/>
</dbReference>
<evidence type="ECO:0000256" key="2">
    <source>
        <dbReference type="ARBA" id="ARBA00022679"/>
    </source>
</evidence>
<dbReference type="InterPro" id="IPR019845">
    <property type="entry name" value="Squalene/phytoene_synthase_CS"/>
</dbReference>
<dbReference type="NCBIfam" id="TIGR03465">
    <property type="entry name" value="HpnD"/>
    <property type="match status" value="1"/>
</dbReference>
<accession>A0A101PVB3</accession>
<dbReference type="InterPro" id="IPR044843">
    <property type="entry name" value="Trans_IPPS_bact-type"/>
</dbReference>
<proteinExistence type="predicted"/>
<dbReference type="SFLD" id="SFLDG01212">
    <property type="entry name" value="Phytoene_synthase_like"/>
    <property type="match status" value="1"/>
</dbReference>
<protein>
    <submittedName>
        <fullName evidence="3">Squalene synthase HpnD</fullName>
    </submittedName>
</protein>
<dbReference type="GO" id="GO:0051996">
    <property type="term" value="F:squalene synthase [NAD(P)H] activity"/>
    <property type="evidence" value="ECO:0007669"/>
    <property type="project" value="InterPro"/>
</dbReference>
<evidence type="ECO:0000313" key="4">
    <source>
        <dbReference type="Proteomes" id="UP000053398"/>
    </source>
</evidence>
<dbReference type="SFLD" id="SFLDG01018">
    <property type="entry name" value="Squalene/Phytoene_Synthase_Lik"/>
    <property type="match status" value="1"/>
</dbReference>
<dbReference type="PANTHER" id="PTHR31480">
    <property type="entry name" value="BIFUNCTIONAL LYCOPENE CYCLASE/PHYTOENE SYNTHASE"/>
    <property type="match status" value="1"/>
</dbReference>
<evidence type="ECO:0000313" key="3">
    <source>
        <dbReference type="EMBL" id="KUN18352.1"/>
    </source>
</evidence>